<dbReference type="Proteomes" id="UP000007590">
    <property type="component" value="Chromosome"/>
</dbReference>
<evidence type="ECO:0000313" key="1">
    <source>
        <dbReference type="EMBL" id="AFD06067.1"/>
    </source>
</evidence>
<evidence type="ECO:0000313" key="2">
    <source>
        <dbReference type="Proteomes" id="UP000007590"/>
    </source>
</evidence>
<proteinExistence type="predicted"/>
<dbReference type="SUPFAM" id="SSF109854">
    <property type="entry name" value="DinB/YfiT-like putative metalloenzymes"/>
    <property type="match status" value="1"/>
</dbReference>
<dbReference type="EMBL" id="CP003349">
    <property type="protein sequence ID" value="AFD06067.1"/>
    <property type="molecule type" value="Genomic_DNA"/>
</dbReference>
<dbReference type="RefSeq" id="WP_014679295.1">
    <property type="nucleotide sequence ID" value="NC_017770.1"/>
</dbReference>
<accession>H8KPV8</accession>
<evidence type="ECO:0008006" key="3">
    <source>
        <dbReference type="Google" id="ProtNLM"/>
    </source>
</evidence>
<keyword evidence="2" id="KW-1185">Reference proteome</keyword>
<dbReference type="KEGG" id="scn:Solca_0955"/>
<protein>
    <recommendedName>
        <fullName evidence="3">DinB-like domain-containing protein</fullName>
    </recommendedName>
</protein>
<name>H8KPV8_SOLCM</name>
<dbReference type="InterPro" id="IPR034660">
    <property type="entry name" value="DinB/YfiT-like"/>
</dbReference>
<dbReference type="eggNOG" id="COG2318">
    <property type="taxonomic scope" value="Bacteria"/>
</dbReference>
<sequence>MLSKQIAKHFRDVHFGGNWTSVNLKDTLADITWEQSVTKVHNFNTIAVLVFHVNYYVAAVLKVLQGELLNASDKYSFDLSPITSADDWNQLVAKTLSEAELFAAEIEKLEDSMLFDDFADPKYGNYYRNIVGIIEHTHYHLGQISLLKKYLNEHNTEII</sequence>
<dbReference type="Gene3D" id="1.20.120.450">
    <property type="entry name" value="dinb family like domain"/>
    <property type="match status" value="1"/>
</dbReference>
<dbReference type="HOGENOM" id="CLU_107587_1_1_10"/>
<dbReference type="STRING" id="929556.Solca_0955"/>
<dbReference type="OrthoDB" id="9814103at2"/>
<reference evidence="1" key="1">
    <citation type="submission" date="2012-02" db="EMBL/GenBank/DDBJ databases">
        <title>The complete genome of Solitalea canadensis DSM 3403.</title>
        <authorList>
            <consortium name="US DOE Joint Genome Institute (JGI-PGF)"/>
            <person name="Lucas S."/>
            <person name="Copeland A."/>
            <person name="Lapidus A."/>
            <person name="Glavina del Rio T."/>
            <person name="Dalin E."/>
            <person name="Tice H."/>
            <person name="Bruce D."/>
            <person name="Goodwin L."/>
            <person name="Pitluck S."/>
            <person name="Peters L."/>
            <person name="Ovchinnikova G."/>
            <person name="Lu M."/>
            <person name="Kyrpides N."/>
            <person name="Mavromatis K."/>
            <person name="Ivanova N."/>
            <person name="Brettin T."/>
            <person name="Detter J.C."/>
            <person name="Han C."/>
            <person name="Larimer F."/>
            <person name="Land M."/>
            <person name="Hauser L."/>
            <person name="Markowitz V."/>
            <person name="Cheng J.-F."/>
            <person name="Hugenholtz P."/>
            <person name="Woyke T."/>
            <person name="Wu D."/>
            <person name="Spring S."/>
            <person name="Schroeder M."/>
            <person name="Kopitz M."/>
            <person name="Brambilla E."/>
            <person name="Klenk H.-P."/>
            <person name="Eisen J.A."/>
        </authorList>
    </citation>
    <scope>NUCLEOTIDE SEQUENCE</scope>
    <source>
        <strain evidence="1">DSM 3403</strain>
    </source>
</reference>
<organism evidence="1 2">
    <name type="scientific">Solitalea canadensis (strain ATCC 29591 / DSM 3403 / JCM 21819 / LMG 8368 / NBRC 15130 / NCIMB 12057 / USAM 9D)</name>
    <name type="common">Flexibacter canadensis</name>
    <dbReference type="NCBI Taxonomy" id="929556"/>
    <lineage>
        <taxon>Bacteria</taxon>
        <taxon>Pseudomonadati</taxon>
        <taxon>Bacteroidota</taxon>
        <taxon>Sphingobacteriia</taxon>
        <taxon>Sphingobacteriales</taxon>
        <taxon>Sphingobacteriaceae</taxon>
        <taxon>Solitalea</taxon>
    </lineage>
</organism>
<gene>
    <name evidence="1" type="ordered locus">Solca_0955</name>
</gene>
<dbReference type="AlphaFoldDB" id="H8KPV8"/>